<dbReference type="PANTHER" id="PTHR36150">
    <property type="entry name" value="DNA GYRASE INHIBITOR YACG"/>
    <property type="match status" value="1"/>
</dbReference>
<evidence type="ECO:0000256" key="3">
    <source>
        <dbReference type="HAMAP-Rule" id="MF_00649"/>
    </source>
</evidence>
<dbReference type="RefSeq" id="WP_131617174.1">
    <property type="nucleotide sequence ID" value="NZ_CP036532.1"/>
</dbReference>
<feature type="region of interest" description="Disordered" evidence="4">
    <location>
        <begin position="48"/>
        <end position="70"/>
    </location>
</feature>
<feature type="binding site" evidence="3">
    <location>
        <position position="32"/>
    </location>
    <ligand>
        <name>Zn(2+)</name>
        <dbReference type="ChEBI" id="CHEBI:29105"/>
    </ligand>
</feature>
<dbReference type="SUPFAM" id="SSF57716">
    <property type="entry name" value="Glucocorticoid receptor-like (DNA-binding domain)"/>
    <property type="match status" value="1"/>
</dbReference>
<dbReference type="OrthoDB" id="9809663at2"/>
<dbReference type="GO" id="GO:0006355">
    <property type="term" value="P:regulation of DNA-templated transcription"/>
    <property type="evidence" value="ECO:0007669"/>
    <property type="project" value="InterPro"/>
</dbReference>
<evidence type="ECO:0000256" key="1">
    <source>
        <dbReference type="ARBA" id="ARBA00022723"/>
    </source>
</evidence>
<dbReference type="InterPro" id="IPR013088">
    <property type="entry name" value="Znf_NHR/GATA"/>
</dbReference>
<keyword evidence="1 3" id="KW-0479">Metal-binding</keyword>
<feature type="binding site" evidence="3">
    <location>
        <position position="13"/>
    </location>
    <ligand>
        <name>Zn(2+)</name>
        <dbReference type="ChEBI" id="CHEBI:29105"/>
    </ligand>
</feature>
<organism evidence="5 6">
    <name type="scientific">Roseitalea porphyridii</name>
    <dbReference type="NCBI Taxonomy" id="1852022"/>
    <lineage>
        <taxon>Bacteria</taxon>
        <taxon>Pseudomonadati</taxon>
        <taxon>Pseudomonadota</taxon>
        <taxon>Alphaproteobacteria</taxon>
        <taxon>Hyphomicrobiales</taxon>
        <taxon>Ahrensiaceae</taxon>
        <taxon>Roseitalea</taxon>
    </lineage>
</organism>
<accession>A0A4P6V3N7</accession>
<name>A0A4P6V3N7_9HYPH</name>
<dbReference type="EMBL" id="CP036532">
    <property type="protein sequence ID" value="QBK31513.1"/>
    <property type="molecule type" value="Genomic_DNA"/>
</dbReference>
<dbReference type="InterPro" id="IPR005584">
    <property type="entry name" value="DNA_gyrase_inhibitor_YacG"/>
</dbReference>
<feature type="binding site" evidence="3">
    <location>
        <position position="16"/>
    </location>
    <ligand>
        <name>Zn(2+)</name>
        <dbReference type="ChEBI" id="CHEBI:29105"/>
    </ligand>
</feature>
<keyword evidence="6" id="KW-1185">Reference proteome</keyword>
<dbReference type="Gene3D" id="3.30.50.10">
    <property type="entry name" value="Erythroid Transcription Factor GATA-1, subunit A"/>
    <property type="match status" value="1"/>
</dbReference>
<dbReference type="PANTHER" id="PTHR36150:SF1">
    <property type="entry name" value="DNA GYRASE INHIBITOR YACG"/>
    <property type="match status" value="1"/>
</dbReference>
<reference evidence="5 6" key="1">
    <citation type="journal article" date="2017" name="Int. J. Syst. Evol. Microbiol.">
        <title>Roseitalea porphyridii gen. nov., sp. nov., isolated from a red alga, and reclassification of Hoeflea suaedae Chung et al. 2013 as Pseudohoeflea suaedae gen. nov., comb. nov.</title>
        <authorList>
            <person name="Hyeon J.W."/>
            <person name="Jeong S.E."/>
            <person name="Baek K."/>
            <person name="Jeon C.O."/>
        </authorList>
    </citation>
    <scope>NUCLEOTIDE SEQUENCE [LARGE SCALE GENOMIC DNA]</scope>
    <source>
        <strain evidence="5 6">MA7-20</strain>
    </source>
</reference>
<comment type="similarity">
    <text evidence="3">Belongs to the DNA gyrase inhibitor YacG family.</text>
</comment>
<comment type="function">
    <text evidence="3">Inhibits all the catalytic activities of DNA gyrase by preventing its interaction with DNA. Acts by binding directly to the C-terminal domain of GyrB, which probably disrupts DNA binding by the gyrase.</text>
</comment>
<dbReference type="HAMAP" id="MF_00649">
    <property type="entry name" value="DNA_gyrase_inhibitor_YacG"/>
    <property type="match status" value="1"/>
</dbReference>
<evidence type="ECO:0000256" key="4">
    <source>
        <dbReference type="SAM" id="MobiDB-lite"/>
    </source>
</evidence>
<evidence type="ECO:0000313" key="6">
    <source>
        <dbReference type="Proteomes" id="UP000293719"/>
    </source>
</evidence>
<dbReference type="AlphaFoldDB" id="A0A4P6V3N7"/>
<dbReference type="KEGG" id="rpod:E0E05_13380"/>
<dbReference type="Pfam" id="PF03884">
    <property type="entry name" value="YacG"/>
    <property type="match status" value="1"/>
</dbReference>
<dbReference type="GeneID" id="90768295"/>
<dbReference type="GO" id="GO:0008270">
    <property type="term" value="F:zinc ion binding"/>
    <property type="evidence" value="ECO:0007669"/>
    <property type="project" value="UniProtKB-UniRule"/>
</dbReference>
<keyword evidence="2 3" id="KW-0862">Zinc</keyword>
<comment type="cofactor">
    <cofactor evidence="3">
        <name>Zn(2+)</name>
        <dbReference type="ChEBI" id="CHEBI:29105"/>
    </cofactor>
    <text evidence="3">Binds 1 zinc ion.</text>
</comment>
<dbReference type="GO" id="GO:0008657">
    <property type="term" value="F:DNA topoisomerase type II (double strand cut, ATP-hydrolyzing) inhibitor activity"/>
    <property type="evidence" value="ECO:0007669"/>
    <property type="project" value="UniProtKB-UniRule"/>
</dbReference>
<proteinExistence type="inferred from homology"/>
<dbReference type="Proteomes" id="UP000293719">
    <property type="component" value="Chromosome"/>
</dbReference>
<comment type="subunit">
    <text evidence="3">Interacts with GyrB.</text>
</comment>
<protein>
    <recommendedName>
        <fullName evidence="3">DNA gyrase inhibitor YacG</fullName>
    </recommendedName>
</protein>
<sequence>MARVEPLRPKRKCPECGGPSARETYPFCSTRCKNIDLNRWLSGAYVIPARDDEDEDDALVPPRESGSGEA</sequence>
<evidence type="ECO:0000313" key="5">
    <source>
        <dbReference type="EMBL" id="QBK31513.1"/>
    </source>
</evidence>
<dbReference type="NCBIfam" id="NF002362">
    <property type="entry name" value="PRK01343.1"/>
    <property type="match status" value="1"/>
</dbReference>
<feature type="binding site" evidence="3">
    <location>
        <position position="28"/>
    </location>
    <ligand>
        <name>Zn(2+)</name>
        <dbReference type="ChEBI" id="CHEBI:29105"/>
    </ligand>
</feature>
<gene>
    <name evidence="3 5" type="primary">yacG</name>
    <name evidence="5" type="ORF">E0E05_13380</name>
</gene>
<evidence type="ECO:0000256" key="2">
    <source>
        <dbReference type="ARBA" id="ARBA00022833"/>
    </source>
</evidence>